<organism evidence="9 10">
    <name type="scientific">Hymenobacter segetis</name>
    <dbReference type="NCBI Taxonomy" id="2025509"/>
    <lineage>
        <taxon>Bacteria</taxon>
        <taxon>Pseudomonadati</taxon>
        <taxon>Bacteroidota</taxon>
        <taxon>Cytophagia</taxon>
        <taxon>Cytophagales</taxon>
        <taxon>Hymenobacteraceae</taxon>
        <taxon>Hymenobacter</taxon>
    </lineage>
</organism>
<proteinExistence type="inferred from homology"/>
<evidence type="ECO:0000256" key="8">
    <source>
        <dbReference type="SAM" id="SignalP"/>
    </source>
</evidence>
<evidence type="ECO:0000256" key="3">
    <source>
        <dbReference type="ARBA" id="ARBA00022448"/>
    </source>
</evidence>
<keyword evidence="3" id="KW-0813">Transport</keyword>
<keyword evidence="4" id="KW-1134">Transmembrane beta strand</keyword>
<keyword evidence="8" id="KW-0732">Signal</keyword>
<dbReference type="InterPro" id="IPR051906">
    <property type="entry name" value="TolC-like"/>
</dbReference>
<feature type="signal peptide" evidence="8">
    <location>
        <begin position="1"/>
        <end position="24"/>
    </location>
</feature>
<dbReference type="SUPFAM" id="SSF56954">
    <property type="entry name" value="Outer membrane efflux proteins (OEP)"/>
    <property type="match status" value="1"/>
</dbReference>
<gene>
    <name evidence="9" type="ORF">AAFH49_14370</name>
</gene>
<dbReference type="Pfam" id="PF02321">
    <property type="entry name" value="OEP"/>
    <property type="match status" value="2"/>
</dbReference>
<evidence type="ECO:0000313" key="9">
    <source>
        <dbReference type="EMBL" id="MEL5995400.1"/>
    </source>
</evidence>
<dbReference type="InterPro" id="IPR003423">
    <property type="entry name" value="OMP_efflux"/>
</dbReference>
<evidence type="ECO:0000256" key="4">
    <source>
        <dbReference type="ARBA" id="ARBA00022452"/>
    </source>
</evidence>
<reference evidence="9 10" key="1">
    <citation type="journal article" date="2018" name="Arch. Microbiol.">
        <title>Hymenobacter segetis sp. nov., isolated from soil.</title>
        <authorList>
            <person name="Ten L.N."/>
            <person name="Lim S.J."/>
            <person name="Kim B.O."/>
            <person name="Kang I.K."/>
            <person name="Jung H.Y."/>
        </authorList>
    </citation>
    <scope>NUCLEOTIDE SEQUENCE [LARGE SCALE GENOMIC DNA]</scope>
    <source>
        <strain evidence="9 10">S7-3-11</strain>
    </source>
</reference>
<dbReference type="EMBL" id="JBCEVZ010000036">
    <property type="protein sequence ID" value="MEL5995400.1"/>
    <property type="molecule type" value="Genomic_DNA"/>
</dbReference>
<accession>A0ABU9LXJ8</accession>
<comment type="caution">
    <text evidence="9">The sequence shown here is derived from an EMBL/GenBank/DDBJ whole genome shotgun (WGS) entry which is preliminary data.</text>
</comment>
<dbReference type="Proteomes" id="UP001479606">
    <property type="component" value="Unassembled WGS sequence"/>
</dbReference>
<sequence>MKPNHRAAFSLLLLLLIIARPGHGQTVLAYADCVERAFQQNLQLKRALLDWEAATVQLKLKKADILPTLNGQVRNSNSVGRSIDPLTNNFINSQYNSVSGTAYSSVYLFQGFKTANAIKSAKQEVEQNTNQTQAIKNEIMVDVALVYIRINYLLELIKSQQQQVKLSEHLVSLTRLKLSAGRVPASALFKLQSQQATEQLNVVTSQNELSLAYLDLRQLINAQPTEDIVISPLSGNTLSNIDFQTPAREEVAQAVETQPALVAKRHNAARLYHQIAVARADKYPSLQLTGSLGSDYSNTNLEYNFSNQINNNMYYGTGLVLSIPLFNSFRNNLLIRQSRLRYQQGMLDTDIERNRLTKVVQQAVYDAEAASQSWNAAQKAEEFARKSYEADNLKYEFGTISVFELNQTKTVYLSAQTNLFRAKYELILRSRLVDFYKGLPMAL</sequence>
<dbReference type="Gene3D" id="1.20.1600.10">
    <property type="entry name" value="Outer membrane efflux proteins (OEP)"/>
    <property type="match status" value="1"/>
</dbReference>
<dbReference type="PANTHER" id="PTHR30026">
    <property type="entry name" value="OUTER MEMBRANE PROTEIN TOLC"/>
    <property type="match status" value="1"/>
</dbReference>
<evidence type="ECO:0000313" key="10">
    <source>
        <dbReference type="Proteomes" id="UP001479606"/>
    </source>
</evidence>
<keyword evidence="5" id="KW-0812">Transmembrane</keyword>
<comment type="similarity">
    <text evidence="2">Belongs to the outer membrane factor (OMF) (TC 1.B.17) family.</text>
</comment>
<dbReference type="RefSeq" id="WP_342299194.1">
    <property type="nucleotide sequence ID" value="NZ_JBCEVZ010000036.1"/>
</dbReference>
<comment type="subcellular location">
    <subcellularLocation>
        <location evidence="1">Cell outer membrane</location>
    </subcellularLocation>
</comment>
<dbReference type="PANTHER" id="PTHR30026:SF20">
    <property type="entry name" value="OUTER MEMBRANE PROTEIN TOLC"/>
    <property type="match status" value="1"/>
</dbReference>
<evidence type="ECO:0000256" key="5">
    <source>
        <dbReference type="ARBA" id="ARBA00022692"/>
    </source>
</evidence>
<keyword evidence="6" id="KW-0472">Membrane</keyword>
<evidence type="ECO:0000256" key="7">
    <source>
        <dbReference type="ARBA" id="ARBA00023237"/>
    </source>
</evidence>
<evidence type="ECO:0000256" key="1">
    <source>
        <dbReference type="ARBA" id="ARBA00004442"/>
    </source>
</evidence>
<evidence type="ECO:0000256" key="2">
    <source>
        <dbReference type="ARBA" id="ARBA00007613"/>
    </source>
</evidence>
<protein>
    <submittedName>
        <fullName evidence="9">TolC family protein</fullName>
    </submittedName>
</protein>
<evidence type="ECO:0000256" key="6">
    <source>
        <dbReference type="ARBA" id="ARBA00023136"/>
    </source>
</evidence>
<keyword evidence="10" id="KW-1185">Reference proteome</keyword>
<feature type="chain" id="PRO_5047339203" evidence="8">
    <location>
        <begin position="25"/>
        <end position="443"/>
    </location>
</feature>
<keyword evidence="7" id="KW-0998">Cell outer membrane</keyword>
<name>A0ABU9LXJ8_9BACT</name>